<feature type="domain" description="ODAD1 central coiled coil region" evidence="3">
    <location>
        <begin position="1"/>
        <end position="98"/>
    </location>
</feature>
<feature type="coiled-coil region" evidence="2">
    <location>
        <begin position="14"/>
        <end position="73"/>
    </location>
</feature>
<dbReference type="InterPro" id="IPR049258">
    <property type="entry name" value="ODAD1_CC"/>
</dbReference>
<dbReference type="InterPro" id="IPR051876">
    <property type="entry name" value="ODA-DC/CCD"/>
</dbReference>
<evidence type="ECO:0000256" key="2">
    <source>
        <dbReference type="SAM" id="Coils"/>
    </source>
</evidence>
<dbReference type="Pfam" id="PF21773">
    <property type="entry name" value="ODAD1_CC"/>
    <property type="match status" value="1"/>
</dbReference>
<accession>A0A8D8VKM2</accession>
<proteinExistence type="predicted"/>
<dbReference type="AlphaFoldDB" id="A0A8D8VKM2"/>
<dbReference type="PANTHER" id="PTHR21694:SF18">
    <property type="entry name" value="COILED-COIL DOMAIN-CONTAINING PROTEIN 63"/>
    <property type="match status" value="1"/>
</dbReference>
<dbReference type="EMBL" id="HBUF01225700">
    <property type="protein sequence ID" value="CAG6671284.1"/>
    <property type="molecule type" value="Transcribed_RNA"/>
</dbReference>
<evidence type="ECO:0000256" key="1">
    <source>
        <dbReference type="ARBA" id="ARBA00023054"/>
    </source>
</evidence>
<protein>
    <submittedName>
        <fullName evidence="4">Outer dynein arm protein 1</fullName>
    </submittedName>
</protein>
<keyword evidence="1 2" id="KW-0175">Coiled coil</keyword>
<name>A0A8D8VKM2_9HEMI</name>
<dbReference type="PANTHER" id="PTHR21694">
    <property type="entry name" value="COILED-COIL DOMAIN-CONTAINING PROTEIN 63"/>
    <property type="match status" value="1"/>
</dbReference>
<evidence type="ECO:0000259" key="3">
    <source>
        <dbReference type="Pfam" id="PF21773"/>
    </source>
</evidence>
<organism evidence="4">
    <name type="scientific">Cacopsylla melanoneura</name>
    <dbReference type="NCBI Taxonomy" id="428564"/>
    <lineage>
        <taxon>Eukaryota</taxon>
        <taxon>Metazoa</taxon>
        <taxon>Ecdysozoa</taxon>
        <taxon>Arthropoda</taxon>
        <taxon>Hexapoda</taxon>
        <taxon>Insecta</taxon>
        <taxon>Pterygota</taxon>
        <taxon>Neoptera</taxon>
        <taxon>Paraneoptera</taxon>
        <taxon>Hemiptera</taxon>
        <taxon>Sternorrhyncha</taxon>
        <taxon>Psylloidea</taxon>
        <taxon>Psyllidae</taxon>
        <taxon>Psyllinae</taxon>
        <taxon>Cacopsylla</taxon>
    </lineage>
</organism>
<dbReference type="EMBL" id="HBUF01225699">
    <property type="protein sequence ID" value="CAG6671283.1"/>
    <property type="molecule type" value="Transcribed_RNA"/>
</dbReference>
<dbReference type="EMBL" id="HBUF01060613">
    <property type="protein sequence ID" value="CAG6625699.1"/>
    <property type="molecule type" value="Transcribed_RNA"/>
</dbReference>
<reference evidence="4" key="1">
    <citation type="submission" date="2021-05" db="EMBL/GenBank/DDBJ databases">
        <authorList>
            <person name="Alioto T."/>
            <person name="Alioto T."/>
            <person name="Gomez Garrido J."/>
        </authorList>
    </citation>
    <scope>NUCLEOTIDE SEQUENCE</scope>
</reference>
<evidence type="ECO:0000313" key="4">
    <source>
        <dbReference type="EMBL" id="CAG6625699.1"/>
    </source>
</evidence>
<sequence length="169" mass="19693">MKQEEENFALFNYVNELNNECELLKDQVKELSINMNEQREINRLKAMEQQDTLVSLNEELRDKQNQTNTMKNKLDTTNRVTSDILDKINSVFVNMKQSQESQQTASVLNLLGGESVNIINVNKYNVNLFLAIIEKTIVHLINIVHAPLEDNRQDENVHFEFDRKGLSQR</sequence>